<reference evidence="3" key="1">
    <citation type="submission" date="2023-10" db="EMBL/GenBank/DDBJ databases">
        <authorList>
            <person name="Chen Y."/>
            <person name="Shah S."/>
            <person name="Dougan E. K."/>
            <person name="Thang M."/>
            <person name="Chan C."/>
        </authorList>
    </citation>
    <scope>NUCLEOTIDE SEQUENCE [LARGE SCALE GENOMIC DNA]</scope>
</reference>
<sequence>MKHEAEEYLKASGLDYTIIRPTPMNNDFPRDVGGIWFGAPDTLLLKGDEVGKSISRDDVSLACVDAIYNEKASNGTFELTGAYGRPPTPRSSWWSPSPSGKKAFAAVA</sequence>
<evidence type="ECO:0000313" key="3">
    <source>
        <dbReference type="EMBL" id="CAK0892669.1"/>
    </source>
</evidence>
<feature type="compositionally biased region" description="Low complexity" evidence="1">
    <location>
        <begin position="90"/>
        <end position="99"/>
    </location>
</feature>
<dbReference type="InterPro" id="IPR016040">
    <property type="entry name" value="NAD(P)-bd_dom"/>
</dbReference>
<dbReference type="InterPro" id="IPR036291">
    <property type="entry name" value="NAD(P)-bd_dom_sf"/>
</dbReference>
<evidence type="ECO:0000259" key="2">
    <source>
        <dbReference type="Pfam" id="PF13460"/>
    </source>
</evidence>
<protein>
    <recommendedName>
        <fullName evidence="2">NAD(P)-binding domain-containing protein</fullName>
    </recommendedName>
</protein>
<dbReference type="PANTHER" id="PTHR15020">
    <property type="entry name" value="FLAVIN REDUCTASE-RELATED"/>
    <property type="match status" value="1"/>
</dbReference>
<gene>
    <name evidence="3" type="ORF">PCOR1329_LOCUS72271</name>
</gene>
<dbReference type="Pfam" id="PF13460">
    <property type="entry name" value="NAD_binding_10"/>
    <property type="match status" value="1"/>
</dbReference>
<evidence type="ECO:0000313" key="4">
    <source>
        <dbReference type="Proteomes" id="UP001189429"/>
    </source>
</evidence>
<dbReference type="Proteomes" id="UP001189429">
    <property type="component" value="Unassembled WGS sequence"/>
</dbReference>
<evidence type="ECO:0000256" key="1">
    <source>
        <dbReference type="SAM" id="MobiDB-lite"/>
    </source>
</evidence>
<accession>A0ABN9X4Q1</accession>
<proteinExistence type="predicted"/>
<feature type="domain" description="NAD(P)-binding" evidence="2">
    <location>
        <begin position="2"/>
        <end position="69"/>
    </location>
</feature>
<name>A0ABN9X4Q1_9DINO</name>
<dbReference type="SUPFAM" id="SSF51735">
    <property type="entry name" value="NAD(P)-binding Rossmann-fold domains"/>
    <property type="match status" value="1"/>
</dbReference>
<feature type="region of interest" description="Disordered" evidence="1">
    <location>
        <begin position="87"/>
        <end position="108"/>
    </location>
</feature>
<keyword evidence="4" id="KW-1185">Reference proteome</keyword>
<comment type="caution">
    <text evidence="3">The sequence shown here is derived from an EMBL/GenBank/DDBJ whole genome shotgun (WGS) entry which is preliminary data.</text>
</comment>
<dbReference type="Gene3D" id="3.40.50.720">
    <property type="entry name" value="NAD(P)-binding Rossmann-like Domain"/>
    <property type="match status" value="1"/>
</dbReference>
<organism evidence="3 4">
    <name type="scientific">Prorocentrum cordatum</name>
    <dbReference type="NCBI Taxonomy" id="2364126"/>
    <lineage>
        <taxon>Eukaryota</taxon>
        <taxon>Sar</taxon>
        <taxon>Alveolata</taxon>
        <taxon>Dinophyceae</taxon>
        <taxon>Prorocentrales</taxon>
        <taxon>Prorocentraceae</taxon>
        <taxon>Prorocentrum</taxon>
    </lineage>
</organism>
<dbReference type="PANTHER" id="PTHR15020:SF11">
    <property type="entry name" value="OS06G0360300 PROTEIN"/>
    <property type="match status" value="1"/>
</dbReference>
<dbReference type="EMBL" id="CAUYUJ010019648">
    <property type="protein sequence ID" value="CAK0892669.1"/>
    <property type="molecule type" value="Genomic_DNA"/>
</dbReference>